<dbReference type="Pfam" id="PF15709">
    <property type="entry name" value="DUF4670"/>
    <property type="match status" value="1"/>
</dbReference>
<feature type="region of interest" description="Disordered" evidence="1">
    <location>
        <begin position="502"/>
        <end position="762"/>
    </location>
</feature>
<sequence length="1059" mass="120864">MMKDFSLSLLSRGCGRLVSSNGNTGRHDGRLDVCFTPQDYFIWKSRDSLLRLSNSGRQIVNEESALPKTYSTRRGQLQLYSQDLVTIETSAVTRDGKQKVVQRYTRQDKSQLSTLKELTAAILSYSNTQYTSSRLGPLFLPPLHHRPLAPDLHHPIPPPLCTTQVQPSPELLGQFNPEWLPAEGITEFLGNQPEGKRGMDGHIGIKKTVRLDLFLQIPCRDKTSQVQPQAWVNVSAMTPEELEEPQTYLDMSRQHTGSSQHSTGGERHHSNMNWVHDMADDPGSIQDSLKTHDEGNYERSIRGSRHGRIDPPPPPVAGSIAGRKGPGKQSSLAFLQNRKLDLQNPCTSRDPSRGVVRGILPLELRDLQNGKPVGSLILGPDGEIIQLSLYNDNQDHDTQEQALQVLSAEGEKLPLFIVLQAEKTHTGGELEPNTDVPDGDIQHHQAIHKLVEFHTLTEINACSPSSQKDPGKTAVSAVTETKTKTSEAVAWTKVIKNHITIPPLKEQVGKEEPRAGNTEQGSIHGSHQPGLRGEASKQNINPNEATTELTGDKRRTNTKMKDAGEGAATTRKREMKPGKSEPSDGQKASRARTEGGWERQKTKSDAESIRRRTEEERTNREEADTQRHSALPSVRMPDKGGGRGEEKTNEKKKERGEVARQKDESAVRRKRRGRLKDKELAAEINEEPMKKEEEINQNIKKASHLKSTERPSATQRHNNKTHLEEEKEHVNINADKHSQSESSLRSAASPFSPKSLKRSSASFCEGVEHASATGLAPSRGCLSSCSTVMITEEELMLNPIKQESSRPRNGLEEEEVAAVRLAKRAERRRQDVERKRREREEEELKQQKKEETEERMKSELEKERRKRAEELRLRKLAEEEERRKHEEEEQERVKREQAQREREKRRQEERRRQMERLQRMREEEEQRRKDELERLRLEEERQQEEERKKLLEMEESERIEYLCRKEQEEESRRNEDEQRKRREEEATLQAAVEARLQAEQLAREMALLQQQLAVQRRLLLEAGGLEKTQGISRPWIYSYFTLLQLLGVNPTTAETITPD</sequence>
<feature type="region of interest" description="Disordered" evidence="1">
    <location>
        <begin position="962"/>
        <end position="984"/>
    </location>
</feature>
<feature type="compositionally biased region" description="Basic and acidic residues" evidence="1">
    <location>
        <begin position="721"/>
        <end position="739"/>
    </location>
</feature>
<evidence type="ECO:0000313" key="2">
    <source>
        <dbReference type="Proteomes" id="UP000515161"/>
    </source>
</evidence>
<proteinExistence type="predicted"/>
<organism evidence="2 3">
    <name type="scientific">Gymnodraco acuticeps</name>
    <name type="common">Antarctic dragonfish</name>
    <dbReference type="NCBI Taxonomy" id="8218"/>
    <lineage>
        <taxon>Eukaryota</taxon>
        <taxon>Metazoa</taxon>
        <taxon>Chordata</taxon>
        <taxon>Craniata</taxon>
        <taxon>Vertebrata</taxon>
        <taxon>Euteleostomi</taxon>
        <taxon>Actinopterygii</taxon>
        <taxon>Neopterygii</taxon>
        <taxon>Teleostei</taxon>
        <taxon>Neoteleostei</taxon>
        <taxon>Acanthomorphata</taxon>
        <taxon>Eupercaria</taxon>
        <taxon>Perciformes</taxon>
        <taxon>Notothenioidei</taxon>
        <taxon>Bathydraconidae</taxon>
        <taxon>Gymnodraco</taxon>
    </lineage>
</organism>
<feature type="compositionally biased region" description="Basic and acidic residues" evidence="1">
    <location>
        <begin position="571"/>
        <end position="584"/>
    </location>
</feature>
<dbReference type="InterPro" id="IPR031440">
    <property type="entry name" value="DUF4670"/>
</dbReference>
<accession>A0A6P8TZ53</accession>
<feature type="compositionally biased region" description="Basic and acidic residues" evidence="1">
    <location>
        <begin position="636"/>
        <end position="667"/>
    </location>
</feature>
<dbReference type="PANTHER" id="PTHR21937">
    <property type="entry name" value="CCDC66 DOMAIN-CONTAINING PROTEIN"/>
    <property type="match status" value="1"/>
</dbReference>
<evidence type="ECO:0000256" key="1">
    <source>
        <dbReference type="SAM" id="MobiDB-lite"/>
    </source>
</evidence>
<reference evidence="3" key="1">
    <citation type="submission" date="2025-08" db="UniProtKB">
        <authorList>
            <consortium name="RefSeq"/>
        </authorList>
    </citation>
    <scope>IDENTIFICATION</scope>
</reference>
<feature type="region of interest" description="Disordered" evidence="1">
    <location>
        <begin position="300"/>
        <end position="329"/>
    </location>
</feature>
<dbReference type="InParanoid" id="A0A6P8TZ53"/>
<dbReference type="PANTHER" id="PTHR21937:SF5">
    <property type="entry name" value="GENE 973-RELATED"/>
    <property type="match status" value="1"/>
</dbReference>
<dbReference type="KEGG" id="gacu:117544564"/>
<feature type="compositionally biased region" description="Basic and acidic residues" evidence="1">
    <location>
        <begin position="591"/>
        <end position="627"/>
    </location>
</feature>
<feature type="compositionally biased region" description="Polar residues" evidence="1">
    <location>
        <begin position="536"/>
        <end position="549"/>
    </location>
</feature>
<dbReference type="GeneID" id="117544564"/>
<evidence type="ECO:0000313" key="3">
    <source>
        <dbReference type="RefSeq" id="XP_034069613.1"/>
    </source>
</evidence>
<feature type="compositionally biased region" description="Low complexity" evidence="1">
    <location>
        <begin position="740"/>
        <end position="752"/>
    </location>
</feature>
<dbReference type="Proteomes" id="UP000515161">
    <property type="component" value="Unplaced"/>
</dbReference>
<dbReference type="AlphaFoldDB" id="A0A6P8TZ53"/>
<dbReference type="OrthoDB" id="6162046at2759"/>
<gene>
    <name evidence="3" type="primary">LOC117544564</name>
</gene>
<keyword evidence="2" id="KW-1185">Reference proteome</keyword>
<feature type="region of interest" description="Disordered" evidence="1">
    <location>
        <begin position="794"/>
        <end position="929"/>
    </location>
</feature>
<dbReference type="RefSeq" id="XP_034069613.1">
    <property type="nucleotide sequence ID" value="XM_034213722.1"/>
</dbReference>
<protein>
    <submittedName>
        <fullName evidence="3">Uncharacterized protein KIAA2012</fullName>
    </submittedName>
</protein>
<name>A0A6P8TZ53_GYMAC</name>
<feature type="compositionally biased region" description="Basic and acidic residues" evidence="1">
    <location>
        <begin position="550"/>
        <end position="564"/>
    </location>
</feature>
<feature type="compositionally biased region" description="Basic and acidic residues" evidence="1">
    <location>
        <begin position="828"/>
        <end position="929"/>
    </location>
</feature>
<feature type="compositionally biased region" description="Basic and acidic residues" evidence="1">
    <location>
        <begin position="676"/>
        <end position="694"/>
    </location>
</feature>